<evidence type="ECO:0000313" key="2">
    <source>
        <dbReference type="EMBL" id="KAK9096639.1"/>
    </source>
</evidence>
<evidence type="ECO:0000256" key="1">
    <source>
        <dbReference type="SAM" id="MobiDB-lite"/>
    </source>
</evidence>
<gene>
    <name evidence="2" type="ORF">Sjap_022136</name>
</gene>
<comment type="caution">
    <text evidence="2">The sequence shown here is derived from an EMBL/GenBank/DDBJ whole genome shotgun (WGS) entry which is preliminary data.</text>
</comment>
<feature type="region of interest" description="Disordered" evidence="1">
    <location>
        <begin position="1"/>
        <end position="30"/>
    </location>
</feature>
<protein>
    <submittedName>
        <fullName evidence="2">Uncharacterized protein</fullName>
    </submittedName>
</protein>
<reference evidence="2 3" key="1">
    <citation type="submission" date="2024-01" db="EMBL/GenBank/DDBJ databases">
        <title>Genome assemblies of Stephania.</title>
        <authorList>
            <person name="Yang L."/>
        </authorList>
    </citation>
    <scope>NUCLEOTIDE SEQUENCE [LARGE SCALE GENOMIC DNA]</scope>
    <source>
        <strain evidence="2">QJT</strain>
        <tissue evidence="2">Leaf</tissue>
    </source>
</reference>
<dbReference type="AlphaFoldDB" id="A0AAP0EX33"/>
<sequence length="177" mass="20333">MVDGDANIDDEEMVDANIDDENEEMVDANIDDEDEEMVDANIDDEEMVNFEVWDGESVSSDLDEFEGFVWDDENDWEDLGWEVFLWIELQCSMNIFRFIGDHDSLIDVLVLLLKIYMTKSWGFAEDTRALRDGVTGSKRRPVLVKEMVDGDANIDDEEMVEGDANIDDDEEMVGHET</sequence>
<proteinExistence type="predicted"/>
<dbReference type="Proteomes" id="UP001417504">
    <property type="component" value="Unassembled WGS sequence"/>
</dbReference>
<name>A0AAP0EX33_9MAGN</name>
<dbReference type="EMBL" id="JBBNAE010000009">
    <property type="protein sequence ID" value="KAK9096639.1"/>
    <property type="molecule type" value="Genomic_DNA"/>
</dbReference>
<accession>A0AAP0EX33</accession>
<organism evidence="2 3">
    <name type="scientific">Stephania japonica</name>
    <dbReference type="NCBI Taxonomy" id="461633"/>
    <lineage>
        <taxon>Eukaryota</taxon>
        <taxon>Viridiplantae</taxon>
        <taxon>Streptophyta</taxon>
        <taxon>Embryophyta</taxon>
        <taxon>Tracheophyta</taxon>
        <taxon>Spermatophyta</taxon>
        <taxon>Magnoliopsida</taxon>
        <taxon>Ranunculales</taxon>
        <taxon>Menispermaceae</taxon>
        <taxon>Menispermoideae</taxon>
        <taxon>Cissampelideae</taxon>
        <taxon>Stephania</taxon>
    </lineage>
</organism>
<keyword evidence="3" id="KW-1185">Reference proteome</keyword>
<evidence type="ECO:0000313" key="3">
    <source>
        <dbReference type="Proteomes" id="UP001417504"/>
    </source>
</evidence>